<name>A0A0N1F5A3_9HYPH</name>
<sequence length="189" mass="21317">MPPSSLAIAASEPNGRLMPRRPVPSLRVPTLSGAEWDLSEQASNRFTMIVFYRGFHCPVCQTYTRELDQLASEFGERDIGVVAISSDTRERAEMARDRWRLENTLIGYDLGIGKAREWGLYISASRGKSSSGVEEPSIFSEPGIFVVRPDMTLYWASTSTMPFARPHFKDMLQAFDFVQKLDYPARGEL</sequence>
<proteinExistence type="predicted"/>
<dbReference type="Pfam" id="PF00578">
    <property type="entry name" value="AhpC-TSA"/>
    <property type="match status" value="1"/>
</dbReference>
<dbReference type="InterPro" id="IPR036249">
    <property type="entry name" value="Thioredoxin-like_sf"/>
</dbReference>
<dbReference type="SUPFAM" id="SSF52833">
    <property type="entry name" value="Thioredoxin-like"/>
    <property type="match status" value="1"/>
</dbReference>
<protein>
    <submittedName>
        <fullName evidence="3">Alkyl hydroperoxide reductase</fullName>
    </submittedName>
</protein>
<dbReference type="CDD" id="cd02970">
    <property type="entry name" value="PRX_like2"/>
    <property type="match status" value="1"/>
</dbReference>
<dbReference type="OrthoDB" id="9809746at2"/>
<dbReference type="PATRIC" id="fig|1526658.3.peg.665"/>
<dbReference type="AlphaFoldDB" id="A0A0N1F5A3"/>
<dbReference type="Proteomes" id="UP000037822">
    <property type="component" value="Unassembled WGS sequence"/>
</dbReference>
<evidence type="ECO:0000256" key="1">
    <source>
        <dbReference type="SAM" id="MobiDB-lite"/>
    </source>
</evidence>
<reference evidence="3 4" key="1">
    <citation type="submission" date="2015-07" db="EMBL/GenBank/DDBJ databases">
        <title>Whole genome sequencing of Bosea vaviloviae isolated from cave pool.</title>
        <authorList>
            <person name="Tan N.E.H."/>
            <person name="Lee Y.P."/>
            <person name="Gan H.M."/>
            <person name="Barton H."/>
            <person name="Savka M.A."/>
        </authorList>
    </citation>
    <scope>NUCLEOTIDE SEQUENCE [LARGE SCALE GENOMIC DNA]</scope>
    <source>
        <strain evidence="3 4">SD260</strain>
    </source>
</reference>
<gene>
    <name evidence="3" type="ORF">AE618_10000</name>
</gene>
<feature type="region of interest" description="Disordered" evidence="1">
    <location>
        <begin position="1"/>
        <end position="22"/>
    </location>
</feature>
<dbReference type="EMBL" id="LGSZ01000032">
    <property type="protein sequence ID" value="KPH81113.1"/>
    <property type="molecule type" value="Genomic_DNA"/>
</dbReference>
<evidence type="ECO:0000313" key="4">
    <source>
        <dbReference type="Proteomes" id="UP000037822"/>
    </source>
</evidence>
<evidence type="ECO:0000313" key="3">
    <source>
        <dbReference type="EMBL" id="KPH81113.1"/>
    </source>
</evidence>
<keyword evidence="4" id="KW-1185">Reference proteome</keyword>
<dbReference type="InterPro" id="IPR000866">
    <property type="entry name" value="AhpC/TSA"/>
</dbReference>
<accession>A0A0N1F5A3</accession>
<dbReference type="InterPro" id="IPR013766">
    <property type="entry name" value="Thioredoxin_domain"/>
</dbReference>
<organism evidence="3 4">
    <name type="scientific">Bosea vaviloviae</name>
    <dbReference type="NCBI Taxonomy" id="1526658"/>
    <lineage>
        <taxon>Bacteria</taxon>
        <taxon>Pseudomonadati</taxon>
        <taxon>Pseudomonadota</taxon>
        <taxon>Alphaproteobacteria</taxon>
        <taxon>Hyphomicrobiales</taxon>
        <taxon>Boseaceae</taxon>
        <taxon>Bosea</taxon>
    </lineage>
</organism>
<dbReference type="GO" id="GO:0016491">
    <property type="term" value="F:oxidoreductase activity"/>
    <property type="evidence" value="ECO:0007669"/>
    <property type="project" value="InterPro"/>
</dbReference>
<dbReference type="GO" id="GO:0016209">
    <property type="term" value="F:antioxidant activity"/>
    <property type="evidence" value="ECO:0007669"/>
    <property type="project" value="InterPro"/>
</dbReference>
<evidence type="ECO:0000259" key="2">
    <source>
        <dbReference type="PROSITE" id="PS51352"/>
    </source>
</evidence>
<feature type="domain" description="Thioredoxin" evidence="2">
    <location>
        <begin position="17"/>
        <end position="180"/>
    </location>
</feature>
<dbReference type="PROSITE" id="PS51352">
    <property type="entry name" value="THIOREDOXIN_2"/>
    <property type="match status" value="1"/>
</dbReference>
<dbReference type="Gene3D" id="3.40.30.10">
    <property type="entry name" value="Glutaredoxin"/>
    <property type="match status" value="1"/>
</dbReference>
<comment type="caution">
    <text evidence="3">The sequence shown here is derived from an EMBL/GenBank/DDBJ whole genome shotgun (WGS) entry which is preliminary data.</text>
</comment>